<feature type="transmembrane region" description="Helical" evidence="1">
    <location>
        <begin position="80"/>
        <end position="100"/>
    </location>
</feature>
<keyword evidence="1" id="KW-0472">Membrane</keyword>
<evidence type="ECO:0000313" key="3">
    <source>
        <dbReference type="Proteomes" id="UP000176650"/>
    </source>
</evidence>
<gene>
    <name evidence="2" type="ORF">A2988_04195</name>
</gene>
<dbReference type="EMBL" id="MEYS01000001">
    <property type="protein sequence ID" value="OGD34672.1"/>
    <property type="molecule type" value="Genomic_DNA"/>
</dbReference>
<organism evidence="2 3">
    <name type="scientific">Candidatus Azambacteria bacterium RIFCSPLOWO2_01_FULL_46_25</name>
    <dbReference type="NCBI Taxonomy" id="1797298"/>
    <lineage>
        <taxon>Bacteria</taxon>
        <taxon>Candidatus Azamiibacteriota</taxon>
    </lineage>
</organism>
<name>A0A1F5BVN4_9BACT</name>
<keyword evidence="1" id="KW-0812">Transmembrane</keyword>
<dbReference type="Proteomes" id="UP000176650">
    <property type="component" value="Unassembled WGS sequence"/>
</dbReference>
<comment type="caution">
    <text evidence="2">The sequence shown here is derived from an EMBL/GenBank/DDBJ whole genome shotgun (WGS) entry which is preliminary data.</text>
</comment>
<sequence length="131" mass="15417">MEQSTMVLFVRWLFVDSTLHVAKTWLFFLKFGMDIFSVPLSLRTFWYPWRRYMTGYPRTIDPKILFESLFGNIMSRGIGMILRTFFILLGIIFDAFIFVFGLAALALWVAAPFLSLYMIWAGMKIYFLGHV</sequence>
<feature type="transmembrane region" description="Helical" evidence="1">
    <location>
        <begin position="106"/>
        <end position="127"/>
    </location>
</feature>
<protein>
    <submittedName>
        <fullName evidence="2">Uncharacterized protein</fullName>
    </submittedName>
</protein>
<keyword evidence="1" id="KW-1133">Transmembrane helix</keyword>
<dbReference type="AlphaFoldDB" id="A0A1F5BVN4"/>
<evidence type="ECO:0000256" key="1">
    <source>
        <dbReference type="SAM" id="Phobius"/>
    </source>
</evidence>
<evidence type="ECO:0000313" key="2">
    <source>
        <dbReference type="EMBL" id="OGD34672.1"/>
    </source>
</evidence>
<proteinExistence type="predicted"/>
<reference evidence="2 3" key="1">
    <citation type="journal article" date="2016" name="Nat. Commun.">
        <title>Thousands of microbial genomes shed light on interconnected biogeochemical processes in an aquifer system.</title>
        <authorList>
            <person name="Anantharaman K."/>
            <person name="Brown C.T."/>
            <person name="Hug L.A."/>
            <person name="Sharon I."/>
            <person name="Castelle C.J."/>
            <person name="Probst A.J."/>
            <person name="Thomas B.C."/>
            <person name="Singh A."/>
            <person name="Wilkins M.J."/>
            <person name="Karaoz U."/>
            <person name="Brodie E.L."/>
            <person name="Williams K.H."/>
            <person name="Hubbard S.S."/>
            <person name="Banfield J.F."/>
        </authorList>
    </citation>
    <scope>NUCLEOTIDE SEQUENCE [LARGE SCALE GENOMIC DNA]</scope>
</reference>
<dbReference type="STRING" id="1797298.A2988_04195"/>
<accession>A0A1F5BVN4</accession>